<dbReference type="PROSITE" id="PS50110">
    <property type="entry name" value="RESPONSE_REGULATORY"/>
    <property type="match status" value="1"/>
</dbReference>
<dbReference type="SMART" id="SM00448">
    <property type="entry name" value="REC"/>
    <property type="match status" value="1"/>
</dbReference>
<dbReference type="Pfam" id="PF12833">
    <property type="entry name" value="HTH_18"/>
    <property type="match status" value="1"/>
</dbReference>
<feature type="modified residue" description="4-aspartylphosphate" evidence="4">
    <location>
        <position position="55"/>
    </location>
</feature>
<comment type="caution">
    <text evidence="7">The sequence shown here is derived from an EMBL/GenBank/DDBJ whole genome shotgun (WGS) entry which is preliminary data.</text>
</comment>
<dbReference type="PANTHER" id="PTHR43280:SF2">
    <property type="entry name" value="HTH-TYPE TRANSCRIPTIONAL REGULATOR EXSA"/>
    <property type="match status" value="1"/>
</dbReference>
<sequence length="558" mass="64201">MLRLLVVDDEAIIADGMCEVLQQDSELDLDIYKAYSGDAAVRLFDRTRFDIVLTDIRMPGMDGLQLLEKIRERWPKCRVIFLTGHPEFNYVYSAIQYDGVSYLLKTEGYDKVLRTVKQTVEEIETEWREETLLQEAREQTKVAMELLRKEFVGGILNEQISVREIDGRQLEELGIPLRVERPVLILLGRVDQAAEPATYAEKTLRLYRIRLVAESYLASHASHVAFANDSRDLVWLIQPPRDRASEGPEEERNGWEKLLTYLRGTLELVQAACRESFGAELSFVLDDSPVDWTGAAERYAELNMLMNYRIGQASGMLLLDRQALGRELREEGDKREPRIRASKLELLAEHLEHGRQAEFFRALEEAAGGLRELDTMHHAPAQEWYYSVALVYLSYMNRWRLVERTAAAVGLHKLMQPGEHESWPEAIAYLKRVGESLFRLQNQEEERRAHSVVATIQQHIQDHLHDPDEISLVRLAELAYFNPSYLSRLFKQVTGENLSEFVASARMAKAKRLLGNPDLKIQEVAERVGYGTATNFTRSFRRATTMTPQEYRASLLNK</sequence>
<dbReference type="InterPro" id="IPR009057">
    <property type="entry name" value="Homeodomain-like_sf"/>
</dbReference>
<dbReference type="GO" id="GO:0043565">
    <property type="term" value="F:sequence-specific DNA binding"/>
    <property type="evidence" value="ECO:0007669"/>
    <property type="project" value="InterPro"/>
</dbReference>
<evidence type="ECO:0000313" key="7">
    <source>
        <dbReference type="EMBL" id="MBB6694229.1"/>
    </source>
</evidence>
<dbReference type="RefSeq" id="WP_185138201.1">
    <property type="nucleotide sequence ID" value="NZ_JACJVR010000087.1"/>
</dbReference>
<feature type="domain" description="Response regulatory" evidence="6">
    <location>
        <begin position="3"/>
        <end position="120"/>
    </location>
</feature>
<dbReference type="SUPFAM" id="SSF52172">
    <property type="entry name" value="CheY-like"/>
    <property type="match status" value="1"/>
</dbReference>
<dbReference type="Gene3D" id="3.40.50.2300">
    <property type="match status" value="1"/>
</dbReference>
<dbReference type="Gene3D" id="1.10.10.60">
    <property type="entry name" value="Homeodomain-like"/>
    <property type="match status" value="2"/>
</dbReference>
<dbReference type="InterPro" id="IPR018060">
    <property type="entry name" value="HTH_AraC"/>
</dbReference>
<gene>
    <name evidence="7" type="ORF">H7B90_22800</name>
</gene>
<evidence type="ECO:0000256" key="3">
    <source>
        <dbReference type="ARBA" id="ARBA00023163"/>
    </source>
</evidence>
<evidence type="ECO:0000259" key="5">
    <source>
        <dbReference type="PROSITE" id="PS01124"/>
    </source>
</evidence>
<organism evidence="7 8">
    <name type="scientific">Cohnella xylanilytica</name>
    <dbReference type="NCBI Taxonomy" id="557555"/>
    <lineage>
        <taxon>Bacteria</taxon>
        <taxon>Bacillati</taxon>
        <taxon>Bacillota</taxon>
        <taxon>Bacilli</taxon>
        <taxon>Bacillales</taxon>
        <taxon>Paenibacillaceae</taxon>
        <taxon>Cohnella</taxon>
    </lineage>
</organism>
<evidence type="ECO:0000256" key="2">
    <source>
        <dbReference type="ARBA" id="ARBA00023125"/>
    </source>
</evidence>
<dbReference type="GO" id="GO:0003700">
    <property type="term" value="F:DNA-binding transcription factor activity"/>
    <property type="evidence" value="ECO:0007669"/>
    <property type="project" value="InterPro"/>
</dbReference>
<dbReference type="GO" id="GO:0000160">
    <property type="term" value="P:phosphorelay signal transduction system"/>
    <property type="evidence" value="ECO:0007669"/>
    <property type="project" value="InterPro"/>
</dbReference>
<evidence type="ECO:0000256" key="1">
    <source>
        <dbReference type="ARBA" id="ARBA00023015"/>
    </source>
</evidence>
<keyword evidence="3" id="KW-0804">Transcription</keyword>
<proteinExistence type="predicted"/>
<feature type="domain" description="HTH araC/xylS-type" evidence="5">
    <location>
        <begin position="454"/>
        <end position="554"/>
    </location>
</feature>
<protein>
    <submittedName>
        <fullName evidence="7">Response regulator</fullName>
    </submittedName>
</protein>
<dbReference type="CDD" id="cd17536">
    <property type="entry name" value="REC_YesN-like"/>
    <property type="match status" value="1"/>
</dbReference>
<dbReference type="Pfam" id="PF00072">
    <property type="entry name" value="Response_reg"/>
    <property type="match status" value="1"/>
</dbReference>
<name>A0A841U378_9BACL</name>
<keyword evidence="4" id="KW-0597">Phosphoprotein</keyword>
<accession>A0A841U378</accession>
<dbReference type="SMART" id="SM00342">
    <property type="entry name" value="HTH_ARAC"/>
    <property type="match status" value="1"/>
</dbReference>
<evidence type="ECO:0000256" key="4">
    <source>
        <dbReference type="PROSITE-ProRule" id="PRU00169"/>
    </source>
</evidence>
<dbReference type="PROSITE" id="PS01124">
    <property type="entry name" value="HTH_ARAC_FAMILY_2"/>
    <property type="match status" value="1"/>
</dbReference>
<dbReference type="AlphaFoldDB" id="A0A841U378"/>
<reference evidence="7 8" key="1">
    <citation type="submission" date="2020-08" db="EMBL/GenBank/DDBJ databases">
        <title>Cohnella phylogeny.</title>
        <authorList>
            <person name="Dunlap C."/>
        </authorList>
    </citation>
    <scope>NUCLEOTIDE SEQUENCE [LARGE SCALE GENOMIC DNA]</scope>
    <source>
        <strain evidence="7 8">DSM 25239</strain>
    </source>
</reference>
<evidence type="ECO:0000313" key="8">
    <source>
        <dbReference type="Proteomes" id="UP000553776"/>
    </source>
</evidence>
<keyword evidence="2" id="KW-0238">DNA-binding</keyword>
<dbReference type="PANTHER" id="PTHR43280">
    <property type="entry name" value="ARAC-FAMILY TRANSCRIPTIONAL REGULATOR"/>
    <property type="match status" value="1"/>
</dbReference>
<evidence type="ECO:0000259" key="6">
    <source>
        <dbReference type="PROSITE" id="PS50110"/>
    </source>
</evidence>
<keyword evidence="1" id="KW-0805">Transcription regulation</keyword>
<dbReference type="SUPFAM" id="SSF46689">
    <property type="entry name" value="Homeodomain-like"/>
    <property type="match status" value="2"/>
</dbReference>
<dbReference type="InterPro" id="IPR001789">
    <property type="entry name" value="Sig_transdc_resp-reg_receiver"/>
</dbReference>
<keyword evidence="8" id="KW-1185">Reference proteome</keyword>
<dbReference type="PRINTS" id="PR00032">
    <property type="entry name" value="HTHARAC"/>
</dbReference>
<dbReference type="InterPro" id="IPR011006">
    <property type="entry name" value="CheY-like_superfamily"/>
</dbReference>
<dbReference type="Proteomes" id="UP000553776">
    <property type="component" value="Unassembled WGS sequence"/>
</dbReference>
<dbReference type="InterPro" id="IPR020449">
    <property type="entry name" value="Tscrpt_reg_AraC-type_HTH"/>
</dbReference>
<dbReference type="EMBL" id="JACJVR010000087">
    <property type="protein sequence ID" value="MBB6694229.1"/>
    <property type="molecule type" value="Genomic_DNA"/>
</dbReference>